<dbReference type="Proteomes" id="UP000630936">
    <property type="component" value="Unassembled WGS sequence"/>
</dbReference>
<gene>
    <name evidence="2" type="ORF">GCM10010387_19570</name>
</gene>
<proteinExistence type="predicted"/>
<sequence>MMFAMPTLLLALAIVSNGLYAGFMLTFRTGVMPALARLTDEQFLAAMRRINEVVPRPLFLLTFVSIVVFPALALVFPAAGRTGLQRGLIVAGLLCAILNHLVTVAGNVPLNNALAASGAPGDRTPDREARAAFEPRWNRFHLVRTLLTVAAFALLVAAALW</sequence>
<feature type="transmembrane region" description="Helical" evidence="1">
    <location>
        <begin position="88"/>
        <end position="108"/>
    </location>
</feature>
<keyword evidence="1" id="KW-0472">Membrane</keyword>
<accession>A0A918PYI6</accession>
<reference evidence="2" key="1">
    <citation type="journal article" date="2014" name="Int. J. Syst. Evol. Microbiol.">
        <title>Complete genome sequence of Corynebacterium casei LMG S-19264T (=DSM 44701T), isolated from a smear-ripened cheese.</title>
        <authorList>
            <consortium name="US DOE Joint Genome Institute (JGI-PGF)"/>
            <person name="Walter F."/>
            <person name="Albersmeier A."/>
            <person name="Kalinowski J."/>
            <person name="Ruckert C."/>
        </authorList>
    </citation>
    <scope>NUCLEOTIDE SEQUENCE</scope>
    <source>
        <strain evidence="2">JCM 4988</strain>
    </source>
</reference>
<dbReference type="Pfam" id="PF08592">
    <property type="entry name" value="Anthrone_oxy"/>
    <property type="match status" value="1"/>
</dbReference>
<evidence type="ECO:0000256" key="1">
    <source>
        <dbReference type="SAM" id="Phobius"/>
    </source>
</evidence>
<dbReference type="AlphaFoldDB" id="A0A918PYI6"/>
<keyword evidence="1" id="KW-0812">Transmembrane</keyword>
<organism evidence="2 3">
    <name type="scientific">Streptomyces inusitatus</name>
    <dbReference type="NCBI Taxonomy" id="68221"/>
    <lineage>
        <taxon>Bacteria</taxon>
        <taxon>Bacillati</taxon>
        <taxon>Actinomycetota</taxon>
        <taxon>Actinomycetes</taxon>
        <taxon>Kitasatosporales</taxon>
        <taxon>Streptomycetaceae</taxon>
        <taxon>Streptomyces</taxon>
    </lineage>
</organism>
<comment type="caution">
    <text evidence="2">The sequence shown here is derived from an EMBL/GenBank/DDBJ whole genome shotgun (WGS) entry which is preliminary data.</text>
</comment>
<dbReference type="InterPro" id="IPR013901">
    <property type="entry name" value="Anthrone_oxy"/>
</dbReference>
<keyword evidence="3" id="KW-1185">Reference proteome</keyword>
<evidence type="ECO:0000313" key="2">
    <source>
        <dbReference type="EMBL" id="GGZ26354.1"/>
    </source>
</evidence>
<feature type="transmembrane region" description="Helical" evidence="1">
    <location>
        <begin position="57"/>
        <end position="76"/>
    </location>
</feature>
<evidence type="ECO:0000313" key="3">
    <source>
        <dbReference type="Proteomes" id="UP000630936"/>
    </source>
</evidence>
<dbReference type="EMBL" id="BMWG01000004">
    <property type="protein sequence ID" value="GGZ26354.1"/>
    <property type="molecule type" value="Genomic_DNA"/>
</dbReference>
<name>A0A918PYI6_9ACTN</name>
<protein>
    <submittedName>
        <fullName evidence="2">Membrane protein</fullName>
    </submittedName>
</protein>
<reference evidence="2" key="2">
    <citation type="submission" date="2020-09" db="EMBL/GenBank/DDBJ databases">
        <authorList>
            <person name="Sun Q."/>
            <person name="Ohkuma M."/>
        </authorList>
    </citation>
    <scope>NUCLEOTIDE SEQUENCE</scope>
    <source>
        <strain evidence="2">JCM 4988</strain>
    </source>
</reference>
<keyword evidence="1" id="KW-1133">Transmembrane helix</keyword>
<feature type="transmembrane region" description="Helical" evidence="1">
    <location>
        <begin position="142"/>
        <end position="160"/>
    </location>
</feature>